<evidence type="ECO:0000256" key="1">
    <source>
        <dbReference type="SAM" id="MobiDB-lite"/>
    </source>
</evidence>
<gene>
    <name evidence="2" type="ORF">BRAPAZ1V2_A01P00230.2</name>
</gene>
<sequence>MTSKVIVSPPSRSRPLPDHPPRKAPPLGSLSLREQLEPPDPPDPPDAAPAPALLWFISTSPIRRLSSAFHLDVPLPLCFICPSSSFLTSLISDLSSTAWTSSRGDGSCQTSDLKTIRCALSFSSPWTMTVLPKGKIYFTWFWSINLLSDDHLTLLCSPQTPLLSPHPDNNDQWLSSDSRKSLWVHHGNAGVDRFCWELR</sequence>
<proteinExistence type="predicted"/>
<name>A0A8D9GSE8_BRACM</name>
<dbReference type="Gramene" id="A01p00230.2_BraZ1">
    <property type="protein sequence ID" value="A01p00230.2_BraZ1.CDS.1"/>
    <property type="gene ID" value="A01g00230.2_BraZ1"/>
</dbReference>
<protein>
    <submittedName>
        <fullName evidence="2">Uncharacterized protein</fullName>
    </submittedName>
</protein>
<feature type="region of interest" description="Disordered" evidence="1">
    <location>
        <begin position="1"/>
        <end position="45"/>
    </location>
</feature>
<dbReference type="EMBL" id="LS974617">
    <property type="protein sequence ID" value="CAG7885947.1"/>
    <property type="molecule type" value="Genomic_DNA"/>
</dbReference>
<dbReference type="AlphaFoldDB" id="A0A8D9GSE8"/>
<organism evidence="2 3">
    <name type="scientific">Brassica campestris</name>
    <name type="common">Field mustard</name>
    <dbReference type="NCBI Taxonomy" id="3711"/>
    <lineage>
        <taxon>Eukaryota</taxon>
        <taxon>Viridiplantae</taxon>
        <taxon>Streptophyta</taxon>
        <taxon>Embryophyta</taxon>
        <taxon>Tracheophyta</taxon>
        <taxon>Spermatophyta</taxon>
        <taxon>Magnoliopsida</taxon>
        <taxon>eudicotyledons</taxon>
        <taxon>Gunneridae</taxon>
        <taxon>Pentapetalae</taxon>
        <taxon>rosids</taxon>
        <taxon>malvids</taxon>
        <taxon>Brassicales</taxon>
        <taxon>Brassicaceae</taxon>
        <taxon>Brassiceae</taxon>
        <taxon>Brassica</taxon>
    </lineage>
</organism>
<evidence type="ECO:0000313" key="2">
    <source>
        <dbReference type="EMBL" id="CAG7885947.1"/>
    </source>
</evidence>
<evidence type="ECO:0000313" key="3">
    <source>
        <dbReference type="Proteomes" id="UP000694005"/>
    </source>
</evidence>
<feature type="non-terminal residue" evidence="2">
    <location>
        <position position="199"/>
    </location>
</feature>
<reference evidence="2 3" key="1">
    <citation type="submission" date="2021-07" db="EMBL/GenBank/DDBJ databases">
        <authorList>
            <consortium name="Genoscope - CEA"/>
            <person name="William W."/>
        </authorList>
    </citation>
    <scope>NUCLEOTIDE SEQUENCE [LARGE SCALE GENOMIC DNA]</scope>
</reference>
<dbReference type="Proteomes" id="UP000694005">
    <property type="component" value="Chromosome A01"/>
</dbReference>
<accession>A0A8D9GSE8</accession>